<accession>A0A8J4PUV9</accession>
<organism evidence="4 5">
    <name type="scientific">Polysphondylium violaceum</name>
    <dbReference type="NCBI Taxonomy" id="133409"/>
    <lineage>
        <taxon>Eukaryota</taxon>
        <taxon>Amoebozoa</taxon>
        <taxon>Evosea</taxon>
        <taxon>Eumycetozoa</taxon>
        <taxon>Dictyostelia</taxon>
        <taxon>Dictyosteliales</taxon>
        <taxon>Dictyosteliaceae</taxon>
        <taxon>Polysphondylium</taxon>
    </lineage>
</organism>
<dbReference type="InterPro" id="IPR015914">
    <property type="entry name" value="PAPs_N"/>
</dbReference>
<dbReference type="GO" id="GO:0003993">
    <property type="term" value="F:acid phosphatase activity"/>
    <property type="evidence" value="ECO:0007669"/>
    <property type="project" value="InterPro"/>
</dbReference>
<evidence type="ECO:0000313" key="5">
    <source>
        <dbReference type="Proteomes" id="UP000695562"/>
    </source>
</evidence>
<gene>
    <name evidence="4" type="ORF">CYY_008628</name>
</gene>
<keyword evidence="2" id="KW-0812">Transmembrane</keyword>
<dbReference type="Pfam" id="PF16656">
    <property type="entry name" value="Pur_ac_phosph_N"/>
    <property type="match status" value="1"/>
</dbReference>
<dbReference type="GO" id="GO:0046872">
    <property type="term" value="F:metal ion binding"/>
    <property type="evidence" value="ECO:0007669"/>
    <property type="project" value="InterPro"/>
</dbReference>
<evidence type="ECO:0000256" key="1">
    <source>
        <dbReference type="ARBA" id="ARBA00022729"/>
    </source>
</evidence>
<feature type="transmembrane region" description="Helical" evidence="2">
    <location>
        <begin position="50"/>
        <end position="68"/>
    </location>
</feature>
<sequence length="586" mass="67193">MAAFKTYFYLVAEAVIIVLLLLTSLGVGIFGYNKFRKLKHPKNDSALHGLHYAFLTFWMGSPLMIWISTGFNGIPWIAAWILMALIWMAGFLTLFKKQPEYKNDKFKNHAVHYLLSLKEGASKMGPTVVFIVFLVFAGFAFFITFFSYNFCVGLHPFRVTSEISRRMHGHSCPRGQVCNFILTVPEDLSTSIIVNFHTNDQPDQLDSQFPTSFAFYDTVSRRTDQSDPIVPIKDFVNQYKYMSVATNFLMPNIKEEQRYVHWADVSGLSPDTTYFITAGYQLNNTLVFYQERKFRTAPADGTPFRFMVGGDMGATKKGLRLSETAAEQEPLFVMVGGDVAYDSGFACCYRIWDEWFERWDKIFITPNNYTIPIITTIGNHESTGWRTTKDDVQFYTRYLPFQLGLQNVDPQDRPQYHKHLIGNDTVIIALDSDVVESIESQIPFLEATLNSTAQRRFKLGLYHIALYPCTKISLDDDITASAREHWSGIFDRYNLTVGFENHYHLYKRTKQLRGGQQSETGTLYIGDGSWGVDTVLKVYDYDYLAKAGKIQHVMKGTISPFSSKISIESYNSDKIVFDSWNRTLLY</sequence>
<keyword evidence="2" id="KW-0472">Membrane</keyword>
<dbReference type="Proteomes" id="UP000695562">
    <property type="component" value="Unassembled WGS sequence"/>
</dbReference>
<dbReference type="Gene3D" id="3.60.21.10">
    <property type="match status" value="1"/>
</dbReference>
<evidence type="ECO:0000259" key="3">
    <source>
        <dbReference type="Pfam" id="PF16656"/>
    </source>
</evidence>
<dbReference type="EMBL" id="AJWJ01000551">
    <property type="protein sequence ID" value="KAF2070046.1"/>
    <property type="molecule type" value="Genomic_DNA"/>
</dbReference>
<feature type="transmembrane region" description="Helical" evidence="2">
    <location>
        <begin position="74"/>
        <end position="95"/>
    </location>
</feature>
<dbReference type="AlphaFoldDB" id="A0A8J4PUV9"/>
<evidence type="ECO:0000256" key="2">
    <source>
        <dbReference type="SAM" id="Phobius"/>
    </source>
</evidence>
<dbReference type="InterPro" id="IPR039331">
    <property type="entry name" value="PAPs-like"/>
</dbReference>
<feature type="transmembrane region" description="Helical" evidence="2">
    <location>
        <begin position="6"/>
        <end position="30"/>
    </location>
</feature>
<dbReference type="PANTHER" id="PTHR22953">
    <property type="entry name" value="ACID PHOSPHATASE RELATED"/>
    <property type="match status" value="1"/>
</dbReference>
<dbReference type="SUPFAM" id="SSF56300">
    <property type="entry name" value="Metallo-dependent phosphatases"/>
    <property type="match status" value="1"/>
</dbReference>
<dbReference type="InterPro" id="IPR029052">
    <property type="entry name" value="Metallo-depent_PP-like"/>
</dbReference>
<dbReference type="PANTHER" id="PTHR22953:SF119">
    <property type="entry name" value="PURPLE ACID PHOSPHATASE N-TERMINAL DOMAIN-CONTAINING PROTEIN"/>
    <property type="match status" value="1"/>
</dbReference>
<keyword evidence="2" id="KW-1133">Transmembrane helix</keyword>
<reference evidence="4" key="1">
    <citation type="submission" date="2020-01" db="EMBL/GenBank/DDBJ databases">
        <title>Development of genomics and gene disruption for Polysphondylium violaceum indicates a role for the polyketide synthase stlB in stalk morphogenesis.</title>
        <authorList>
            <person name="Narita B."/>
            <person name="Kawabe Y."/>
            <person name="Kin K."/>
            <person name="Saito T."/>
            <person name="Gibbs R."/>
            <person name="Kuspa A."/>
            <person name="Muzny D."/>
            <person name="Queller D."/>
            <person name="Richards S."/>
            <person name="Strassman J."/>
            <person name="Sucgang R."/>
            <person name="Worley K."/>
            <person name="Schaap P."/>
        </authorList>
    </citation>
    <scope>NUCLEOTIDE SEQUENCE</scope>
    <source>
        <strain evidence="4">QSvi11</strain>
    </source>
</reference>
<dbReference type="OrthoDB" id="45007at2759"/>
<proteinExistence type="predicted"/>
<comment type="caution">
    <text evidence="4">The sequence shown here is derived from an EMBL/GenBank/DDBJ whole genome shotgun (WGS) entry which is preliminary data.</text>
</comment>
<name>A0A8J4PUV9_9MYCE</name>
<keyword evidence="1" id="KW-0732">Signal</keyword>
<feature type="transmembrane region" description="Helical" evidence="2">
    <location>
        <begin position="128"/>
        <end position="148"/>
    </location>
</feature>
<protein>
    <recommendedName>
        <fullName evidence="3">Purple acid phosphatase N-terminal domain-containing protein</fullName>
    </recommendedName>
</protein>
<feature type="domain" description="Purple acid phosphatase N-terminal" evidence="3">
    <location>
        <begin position="179"/>
        <end position="296"/>
    </location>
</feature>
<keyword evidence="5" id="KW-1185">Reference proteome</keyword>
<evidence type="ECO:0000313" key="4">
    <source>
        <dbReference type="EMBL" id="KAF2070046.1"/>
    </source>
</evidence>